<dbReference type="EMBL" id="JAGGKT010000014">
    <property type="protein sequence ID" value="MBP1933914.1"/>
    <property type="molecule type" value="Genomic_DNA"/>
</dbReference>
<proteinExistence type="predicted"/>
<reference evidence="2 3" key="1">
    <citation type="submission" date="2021-03" db="EMBL/GenBank/DDBJ databases">
        <title>Genomic Encyclopedia of Type Strains, Phase IV (KMG-IV): sequencing the most valuable type-strain genomes for metagenomic binning, comparative biology and taxonomic classification.</title>
        <authorList>
            <person name="Goeker M."/>
        </authorList>
    </citation>
    <scope>NUCLEOTIDE SEQUENCE [LARGE SCALE GENOMIC DNA]</scope>
    <source>
        <strain evidence="2 3">DSM 24738</strain>
    </source>
</reference>
<gene>
    <name evidence="2" type="ORF">J2Z37_003931</name>
</gene>
<dbReference type="Proteomes" id="UP001519343">
    <property type="component" value="Unassembled WGS sequence"/>
</dbReference>
<organism evidence="2 3">
    <name type="scientific">Ammoniphilus resinae</name>
    <dbReference type="NCBI Taxonomy" id="861532"/>
    <lineage>
        <taxon>Bacteria</taxon>
        <taxon>Bacillati</taxon>
        <taxon>Bacillota</taxon>
        <taxon>Bacilli</taxon>
        <taxon>Bacillales</taxon>
        <taxon>Paenibacillaceae</taxon>
        <taxon>Aneurinibacillus group</taxon>
        <taxon>Ammoniphilus</taxon>
    </lineage>
</organism>
<feature type="transmembrane region" description="Helical" evidence="1">
    <location>
        <begin position="30"/>
        <end position="49"/>
    </location>
</feature>
<keyword evidence="3" id="KW-1185">Reference proteome</keyword>
<evidence type="ECO:0000313" key="3">
    <source>
        <dbReference type="Proteomes" id="UP001519343"/>
    </source>
</evidence>
<keyword evidence="1" id="KW-0812">Transmembrane</keyword>
<sequence length="95" mass="10768">MKLTRIFLITLILSNATFMILRFFMDKPLYPIVLGGSLATIICLVLLIFREKGLSHNRPIRAENYFGLGIVSFFVGYTSLAIALVVELIKKWTMA</sequence>
<evidence type="ECO:0000256" key="1">
    <source>
        <dbReference type="SAM" id="Phobius"/>
    </source>
</evidence>
<keyword evidence="1" id="KW-1133">Transmembrane helix</keyword>
<comment type="caution">
    <text evidence="2">The sequence shown here is derived from an EMBL/GenBank/DDBJ whole genome shotgun (WGS) entry which is preliminary data.</text>
</comment>
<evidence type="ECO:0000313" key="2">
    <source>
        <dbReference type="EMBL" id="MBP1933914.1"/>
    </source>
</evidence>
<keyword evidence="1" id="KW-0472">Membrane</keyword>
<dbReference type="RefSeq" id="WP_209811927.1">
    <property type="nucleotide sequence ID" value="NZ_JAGGKT010000014.1"/>
</dbReference>
<feature type="transmembrane region" description="Helical" evidence="1">
    <location>
        <begin position="7"/>
        <end position="24"/>
    </location>
</feature>
<accession>A0ABS4GUH6</accession>
<protein>
    <submittedName>
        <fullName evidence="2">Uncharacterized protein</fullName>
    </submittedName>
</protein>
<name>A0ABS4GUH6_9BACL</name>
<feature type="transmembrane region" description="Helical" evidence="1">
    <location>
        <begin position="65"/>
        <end position="86"/>
    </location>
</feature>